<keyword evidence="1" id="KW-0732">Signal</keyword>
<feature type="signal peptide" evidence="1">
    <location>
        <begin position="1"/>
        <end position="25"/>
    </location>
</feature>
<name>A0A0P1ANI9_PLAHL</name>
<keyword evidence="3" id="KW-1185">Reference proteome</keyword>
<evidence type="ECO:0000256" key="1">
    <source>
        <dbReference type="SAM" id="SignalP"/>
    </source>
</evidence>
<dbReference type="Proteomes" id="UP000054928">
    <property type="component" value="Unassembled WGS sequence"/>
</dbReference>
<sequence>MRRRLPFLHLFSAWALSLLQATSLADPEDILVATKAAQQEAIYDSPCGITAQVSQSLPDILRPASVLGLAVVRDNDVILAIIEFKDNRCPPSAPELIGPIFEGRGTKQRLAV</sequence>
<dbReference type="RefSeq" id="XP_024579362.1">
    <property type="nucleotide sequence ID" value="XM_024728935.1"/>
</dbReference>
<evidence type="ECO:0000313" key="2">
    <source>
        <dbReference type="EMBL" id="CEG42993.1"/>
    </source>
</evidence>
<evidence type="ECO:0000313" key="3">
    <source>
        <dbReference type="Proteomes" id="UP000054928"/>
    </source>
</evidence>
<dbReference type="AlphaFoldDB" id="A0A0P1ANI9"/>
<accession>A0A0P1ANI9</accession>
<evidence type="ECO:0008006" key="4">
    <source>
        <dbReference type="Google" id="ProtNLM"/>
    </source>
</evidence>
<feature type="chain" id="PRO_5006058807" description="RxLR-like protein" evidence="1">
    <location>
        <begin position="26"/>
        <end position="112"/>
    </location>
</feature>
<dbReference type="GeneID" id="36408277"/>
<dbReference type="EMBL" id="CCYD01000653">
    <property type="protein sequence ID" value="CEG42993.1"/>
    <property type="molecule type" value="Genomic_DNA"/>
</dbReference>
<protein>
    <recommendedName>
        <fullName evidence="4">RxLR-like protein</fullName>
    </recommendedName>
</protein>
<reference evidence="3" key="1">
    <citation type="submission" date="2014-09" db="EMBL/GenBank/DDBJ databases">
        <authorList>
            <person name="Sharma Rahul"/>
            <person name="Thines Marco"/>
        </authorList>
    </citation>
    <scope>NUCLEOTIDE SEQUENCE [LARGE SCALE GENOMIC DNA]</scope>
</reference>
<organism evidence="2 3">
    <name type="scientific">Plasmopara halstedii</name>
    <name type="common">Downy mildew of sunflower</name>
    <dbReference type="NCBI Taxonomy" id="4781"/>
    <lineage>
        <taxon>Eukaryota</taxon>
        <taxon>Sar</taxon>
        <taxon>Stramenopiles</taxon>
        <taxon>Oomycota</taxon>
        <taxon>Peronosporomycetes</taxon>
        <taxon>Peronosporales</taxon>
        <taxon>Peronosporaceae</taxon>
        <taxon>Plasmopara</taxon>
    </lineage>
</organism>
<proteinExistence type="predicted"/>